<dbReference type="SUPFAM" id="SSF53067">
    <property type="entry name" value="Actin-like ATPase domain"/>
    <property type="match status" value="2"/>
</dbReference>
<dbReference type="NCBIfam" id="TIGR03725">
    <property type="entry name" value="T6A_YeaZ"/>
    <property type="match status" value="1"/>
</dbReference>
<evidence type="ECO:0000313" key="3">
    <source>
        <dbReference type="Proteomes" id="UP000184474"/>
    </source>
</evidence>
<dbReference type="GO" id="GO:0005829">
    <property type="term" value="C:cytosol"/>
    <property type="evidence" value="ECO:0007669"/>
    <property type="project" value="TreeGrafter"/>
</dbReference>
<gene>
    <name evidence="2" type="ORF">SAMN04488028_11033</name>
</gene>
<dbReference type="InterPro" id="IPR043129">
    <property type="entry name" value="ATPase_NBD"/>
</dbReference>
<proteinExistence type="predicted"/>
<keyword evidence="3" id="KW-1185">Reference proteome</keyword>
<evidence type="ECO:0000313" key="2">
    <source>
        <dbReference type="EMBL" id="SHK85986.1"/>
    </source>
</evidence>
<dbReference type="InterPro" id="IPR022496">
    <property type="entry name" value="T6A_TsaB"/>
</dbReference>
<organism evidence="2 3">
    <name type="scientific">Reichenbachiella agariperforans</name>
    <dbReference type="NCBI Taxonomy" id="156994"/>
    <lineage>
        <taxon>Bacteria</taxon>
        <taxon>Pseudomonadati</taxon>
        <taxon>Bacteroidota</taxon>
        <taxon>Cytophagia</taxon>
        <taxon>Cytophagales</taxon>
        <taxon>Reichenbachiellaceae</taxon>
        <taxon>Reichenbachiella</taxon>
    </lineage>
</organism>
<dbReference type="GO" id="GO:0002949">
    <property type="term" value="P:tRNA threonylcarbamoyladenosine modification"/>
    <property type="evidence" value="ECO:0007669"/>
    <property type="project" value="InterPro"/>
</dbReference>
<dbReference type="PANTHER" id="PTHR11735">
    <property type="entry name" value="TRNA N6-ADENOSINE THREONYLCARBAMOYLTRANSFERASE"/>
    <property type="match status" value="1"/>
</dbReference>
<dbReference type="Proteomes" id="UP000184474">
    <property type="component" value="Unassembled WGS sequence"/>
</dbReference>
<dbReference type="Gene3D" id="3.30.420.40">
    <property type="match status" value="2"/>
</dbReference>
<dbReference type="STRING" id="156994.SAMN04488028_11033"/>
<dbReference type="Pfam" id="PF00814">
    <property type="entry name" value="TsaD"/>
    <property type="match status" value="1"/>
</dbReference>
<evidence type="ECO:0000259" key="1">
    <source>
        <dbReference type="Pfam" id="PF00814"/>
    </source>
</evidence>
<name>A0A1M6VXF3_REIAG</name>
<accession>A0A1M6VXF3</accession>
<sequence>MSTILSIDTSTKSGSVALIRAGLVVGAQHYNIDKSHSSLLHVMIDELMKNTGTTLEELDAIAISEGPGSYTGLRIGVSAAKGLCYALELPLIAVNTLEAMAYQVYRYSSQVDYLCPMIDARRMEVYAMVKNGSFETVQETEPVIVDEESFVTELADHQVVFFGDGAAKCQEVIQHPNASFVSEVYPSAVEVGLLGAKKYELGQFENVIDFEPFYLKEFRLATAKTSKK</sequence>
<dbReference type="InterPro" id="IPR000905">
    <property type="entry name" value="Gcp-like_dom"/>
</dbReference>
<dbReference type="EMBL" id="FRAA01000010">
    <property type="protein sequence ID" value="SHK85986.1"/>
    <property type="molecule type" value="Genomic_DNA"/>
</dbReference>
<dbReference type="PANTHER" id="PTHR11735:SF11">
    <property type="entry name" value="TRNA THREONYLCARBAMOYLADENOSINE BIOSYNTHESIS PROTEIN TSAB"/>
    <property type="match status" value="1"/>
</dbReference>
<protein>
    <submittedName>
        <fullName evidence="2">tRNA threonylcarbamoyladenosine biosynthesis protein TsaB</fullName>
    </submittedName>
</protein>
<dbReference type="CDD" id="cd24032">
    <property type="entry name" value="ASKHA_NBD_TsaB"/>
    <property type="match status" value="1"/>
</dbReference>
<feature type="domain" description="Gcp-like" evidence="1">
    <location>
        <begin position="34"/>
        <end position="147"/>
    </location>
</feature>
<dbReference type="RefSeq" id="WP_073125088.1">
    <property type="nucleotide sequence ID" value="NZ_FRAA01000010.1"/>
</dbReference>
<dbReference type="AlphaFoldDB" id="A0A1M6VXF3"/>
<reference evidence="3" key="1">
    <citation type="submission" date="2016-11" db="EMBL/GenBank/DDBJ databases">
        <authorList>
            <person name="Varghese N."/>
            <person name="Submissions S."/>
        </authorList>
    </citation>
    <scope>NUCLEOTIDE SEQUENCE [LARGE SCALE GENOMIC DNA]</scope>
    <source>
        <strain evidence="3">DSM 26134</strain>
    </source>
</reference>